<feature type="region of interest" description="Disordered" evidence="1">
    <location>
        <begin position="506"/>
        <end position="546"/>
    </location>
</feature>
<reference evidence="2 3" key="1">
    <citation type="journal article" date="2017" name="Genome Announc.">
        <title>Genome sequence of the saprophytic ascomycete Epicoccum nigrum ICMP 19927 strain isolated from New Zealand.</title>
        <authorList>
            <person name="Fokin M."/>
            <person name="Fleetwood D."/>
            <person name="Weir B.S."/>
            <person name="Villas-Boas S.G."/>
        </authorList>
    </citation>
    <scope>NUCLEOTIDE SEQUENCE [LARGE SCALE GENOMIC DNA]</scope>
    <source>
        <strain evidence="2 3">ICMP 19927</strain>
    </source>
</reference>
<evidence type="ECO:0000313" key="2">
    <source>
        <dbReference type="EMBL" id="OSS48009.1"/>
    </source>
</evidence>
<name>A0A1Y2LWR4_EPING</name>
<sequence>MPKFSQFYSATEAEAAATVRQLVPQQPEGASPFNDDELSNYLSRTPAVTFCSRNDVCQPLFRLQPTTQSIGKLLNEPRFGVHERRIFREKHVVYASSSEDSVNWKARSRTPSSDEPSTREEQPPSSTASPKIEASTIDDGLEHGRGSVSALLRMRSWECESILTSSRPEPARGKHKSNVVQIPEFRPYYTQDTLQNMNTQFSKWSYDLKEGVTALPFVIAQAPVTTHEQLVEADKSAWVTSFDVIDGDILNSQIKAKVPFKREQDGQLCDKTIILALMYPVMGEERAIWRKDVESTSGPDGIPSWEIVMRDMRQASKLGIQVDINEVYIREARCPDVPICTDDDFLDALRYLTSQRCTNATLVLDKPRSAAGKFAVVLQPEIPHRISMPLERDSGSKRAALIAKSKATKDSWLVVSKSVGQRRSALQKNKNRKSIMPSPPPTPKSQELTPKPESQPEQQKQKPTIMIFGKNLGDERRAVDSALNNKRINFDSNREMEAWMAQLRKADNTTHEGRVPGETKNHGDGPKVTGRLKGKARKTTKSDNAR</sequence>
<feature type="region of interest" description="Disordered" evidence="1">
    <location>
        <begin position="100"/>
        <end position="143"/>
    </location>
</feature>
<organism evidence="2 3">
    <name type="scientific">Epicoccum nigrum</name>
    <name type="common">Soil fungus</name>
    <name type="synonym">Epicoccum purpurascens</name>
    <dbReference type="NCBI Taxonomy" id="105696"/>
    <lineage>
        <taxon>Eukaryota</taxon>
        <taxon>Fungi</taxon>
        <taxon>Dikarya</taxon>
        <taxon>Ascomycota</taxon>
        <taxon>Pezizomycotina</taxon>
        <taxon>Dothideomycetes</taxon>
        <taxon>Pleosporomycetidae</taxon>
        <taxon>Pleosporales</taxon>
        <taxon>Pleosporineae</taxon>
        <taxon>Didymellaceae</taxon>
        <taxon>Epicoccum</taxon>
    </lineage>
</organism>
<feature type="compositionally biased region" description="Basic and acidic residues" evidence="1">
    <location>
        <begin position="506"/>
        <end position="525"/>
    </location>
</feature>
<evidence type="ECO:0000256" key="1">
    <source>
        <dbReference type="SAM" id="MobiDB-lite"/>
    </source>
</evidence>
<gene>
    <name evidence="2" type="ORF">B5807_06320</name>
</gene>
<dbReference type="Proteomes" id="UP000193240">
    <property type="component" value="Unassembled WGS sequence"/>
</dbReference>
<feature type="compositionally biased region" description="Low complexity" evidence="1">
    <location>
        <begin position="451"/>
        <end position="463"/>
    </location>
</feature>
<proteinExistence type="predicted"/>
<dbReference type="AlphaFoldDB" id="A0A1Y2LWR4"/>
<dbReference type="EMBL" id="KZ107847">
    <property type="protein sequence ID" value="OSS48009.1"/>
    <property type="molecule type" value="Genomic_DNA"/>
</dbReference>
<feature type="region of interest" description="Disordered" evidence="1">
    <location>
        <begin position="420"/>
        <end position="464"/>
    </location>
</feature>
<keyword evidence="3" id="KW-1185">Reference proteome</keyword>
<feature type="compositionally biased region" description="Basic residues" evidence="1">
    <location>
        <begin position="530"/>
        <end position="539"/>
    </location>
</feature>
<evidence type="ECO:0000313" key="3">
    <source>
        <dbReference type="Proteomes" id="UP000193240"/>
    </source>
</evidence>
<dbReference type="InParanoid" id="A0A1Y2LWR4"/>
<protein>
    <submittedName>
        <fullName evidence="2">Uncharacterized protein</fullName>
    </submittedName>
</protein>
<accession>A0A1Y2LWR4</accession>